<dbReference type="Proteomes" id="UP000053660">
    <property type="component" value="Unassembled WGS sequence"/>
</dbReference>
<dbReference type="OrthoDB" id="445007at2759"/>
<evidence type="ECO:0000313" key="3">
    <source>
        <dbReference type="Proteomes" id="UP000053660"/>
    </source>
</evidence>
<organism evidence="2 3">
    <name type="scientific">Oesophagostomum dentatum</name>
    <name type="common">Nodular worm</name>
    <dbReference type="NCBI Taxonomy" id="61180"/>
    <lineage>
        <taxon>Eukaryota</taxon>
        <taxon>Metazoa</taxon>
        <taxon>Ecdysozoa</taxon>
        <taxon>Nematoda</taxon>
        <taxon>Chromadorea</taxon>
        <taxon>Rhabditida</taxon>
        <taxon>Rhabditina</taxon>
        <taxon>Rhabditomorpha</taxon>
        <taxon>Strongyloidea</taxon>
        <taxon>Strongylidae</taxon>
        <taxon>Oesophagostomum</taxon>
    </lineage>
</organism>
<dbReference type="PANTHER" id="PTHR21308">
    <property type="entry name" value="PHYTANOYL-COA ALPHA-HYDROXYLASE"/>
    <property type="match status" value="1"/>
</dbReference>
<dbReference type="EMBL" id="KN571946">
    <property type="protein sequence ID" value="KHJ83751.1"/>
    <property type="molecule type" value="Genomic_DNA"/>
</dbReference>
<protein>
    <submittedName>
        <fullName evidence="2">Uncharacterized protein</fullName>
    </submittedName>
</protein>
<evidence type="ECO:0000313" key="2">
    <source>
        <dbReference type="EMBL" id="KHJ83751.1"/>
    </source>
</evidence>
<evidence type="ECO:0000256" key="1">
    <source>
        <dbReference type="ARBA" id="ARBA00005830"/>
    </source>
</evidence>
<dbReference type="GO" id="GO:0048244">
    <property type="term" value="F:phytanoyl-CoA dioxygenase activity"/>
    <property type="evidence" value="ECO:0007669"/>
    <property type="project" value="InterPro"/>
</dbReference>
<keyword evidence="3" id="KW-1185">Reference proteome</keyword>
<dbReference type="AlphaFoldDB" id="A0A0B1SIP0"/>
<dbReference type="Gene3D" id="2.60.120.620">
    <property type="entry name" value="q2cbj1_9rhob like domain"/>
    <property type="match status" value="1"/>
</dbReference>
<reference evidence="2 3" key="1">
    <citation type="submission" date="2014-03" db="EMBL/GenBank/DDBJ databases">
        <title>Draft genome of the hookworm Oesophagostomum dentatum.</title>
        <authorList>
            <person name="Mitreva M."/>
        </authorList>
    </citation>
    <scope>NUCLEOTIDE SEQUENCE [LARGE SCALE GENOMIC DNA]</scope>
    <source>
        <strain evidence="2 3">OD-Hann</strain>
    </source>
</reference>
<name>A0A0B1SIP0_OESDE</name>
<sequence>FRKAISCHYANDDLCRYIDVKNSNQEELSKEIIDIVKKRVQKHHGDADDLQLDYADIWRMRARAVNGTRSNL</sequence>
<gene>
    <name evidence="2" type="ORF">OESDEN_16547</name>
</gene>
<dbReference type="GO" id="GO:0001561">
    <property type="term" value="P:fatty acid alpha-oxidation"/>
    <property type="evidence" value="ECO:0007669"/>
    <property type="project" value="InterPro"/>
</dbReference>
<dbReference type="InterPro" id="IPR047128">
    <property type="entry name" value="PhyH"/>
</dbReference>
<feature type="non-terminal residue" evidence="2">
    <location>
        <position position="1"/>
    </location>
</feature>
<accession>A0A0B1SIP0</accession>
<comment type="similarity">
    <text evidence="1">Belongs to the PhyH family.</text>
</comment>
<dbReference type="PANTHER" id="PTHR21308:SF1">
    <property type="entry name" value="PHYTANOYL-COA DIOXYGENASE, PEROXISOMAL"/>
    <property type="match status" value="1"/>
</dbReference>
<proteinExistence type="inferred from homology"/>